<evidence type="ECO:0000313" key="2">
    <source>
        <dbReference type="Proteomes" id="UP001407347"/>
    </source>
</evidence>
<evidence type="ECO:0008006" key="3">
    <source>
        <dbReference type="Google" id="ProtNLM"/>
    </source>
</evidence>
<accession>A0ABV0A312</accession>
<dbReference type="Proteomes" id="UP001407347">
    <property type="component" value="Unassembled WGS sequence"/>
</dbReference>
<organism evidence="1 2">
    <name type="scientific">Methylobacterium ajmalii</name>
    <dbReference type="NCBI Taxonomy" id="2738439"/>
    <lineage>
        <taxon>Bacteria</taxon>
        <taxon>Pseudomonadati</taxon>
        <taxon>Pseudomonadota</taxon>
        <taxon>Alphaproteobacteria</taxon>
        <taxon>Hyphomicrobiales</taxon>
        <taxon>Methylobacteriaceae</taxon>
        <taxon>Methylobacterium</taxon>
    </lineage>
</organism>
<dbReference type="EMBL" id="JAQYXP010000005">
    <property type="protein sequence ID" value="MEN3238213.1"/>
    <property type="molecule type" value="Genomic_DNA"/>
</dbReference>
<gene>
    <name evidence="1" type="ORF">PUR29_32720</name>
</gene>
<dbReference type="InterPro" id="IPR014729">
    <property type="entry name" value="Rossmann-like_a/b/a_fold"/>
</dbReference>
<sequence>MATALIPTVRRLGLAPSARAWDFLSVALSVIAADEGCSRSSSPDGWTRSIDLSVALMDPVFWHARREILQDALGFLSTDRWRIEFVGGGLQPAPPPQVMPRPEECVCLLSGGLDSLIGALDLRAEGRRALLVSQIAKGDKQTQRELGHMIAGDGMHLQLNHNARPPAGFSDRSQRARSIIFIAYGVLAATCLATYRDGQTVDLYVPENGFISLNVPLTPLRMASHSTRTTHPVFMRRLQDLIDAADLRVRLVNPYILKTKGEMLSGCADRAFLLSHAGETTSCGRYARTAFTQCGRCVPCLIRRASFHAAGITDATLAYKYDISLPGRKHRDFEDVRAAAMAVGRVEASGLKDWLGGALNAAQLGADTAPYEDVARRGIGELGSFLRGVGVIR</sequence>
<dbReference type="Gene3D" id="3.40.50.620">
    <property type="entry name" value="HUPs"/>
    <property type="match status" value="1"/>
</dbReference>
<dbReference type="InterPro" id="IPR049676">
    <property type="entry name" value="QatC"/>
</dbReference>
<reference evidence="1 2" key="1">
    <citation type="journal article" date="2023" name="PLoS ONE">
        <title>Complete genome assembly of Hawai'i environmental nontuberculous mycobacteria reveals unexpected co-isolation with methylobacteria.</title>
        <authorList>
            <person name="Hendrix J."/>
            <person name="Epperson L.E."/>
            <person name="Tong E.I."/>
            <person name="Chan Y.L."/>
            <person name="Hasan N.A."/>
            <person name="Dawrs S.N."/>
            <person name="Norton G.J."/>
            <person name="Virdi R."/>
            <person name="Crooks J.L."/>
            <person name="Chan E.D."/>
            <person name="Honda J.R."/>
            <person name="Strong M."/>
        </authorList>
    </citation>
    <scope>NUCLEOTIDE SEQUENCE [LARGE SCALE GENOMIC DNA]</scope>
    <source>
        <strain evidence="1 2">NJH_HI04-1</strain>
    </source>
</reference>
<keyword evidence="2" id="KW-1185">Reference proteome</keyword>
<evidence type="ECO:0000313" key="1">
    <source>
        <dbReference type="EMBL" id="MEN3238213.1"/>
    </source>
</evidence>
<protein>
    <recommendedName>
        <fullName evidence="3">7-cyano-7-deazaguanine synthase</fullName>
    </recommendedName>
</protein>
<dbReference type="RefSeq" id="WP_123834355.1">
    <property type="nucleotide sequence ID" value="NZ_JACWCT010000186.1"/>
</dbReference>
<dbReference type="NCBIfam" id="NF041925">
    <property type="entry name" value="QatC"/>
    <property type="match status" value="1"/>
</dbReference>
<name>A0ABV0A312_9HYPH</name>
<proteinExistence type="predicted"/>
<comment type="caution">
    <text evidence="1">The sequence shown here is derived from an EMBL/GenBank/DDBJ whole genome shotgun (WGS) entry which is preliminary data.</text>
</comment>
<dbReference type="SUPFAM" id="SSF52402">
    <property type="entry name" value="Adenine nucleotide alpha hydrolases-like"/>
    <property type="match status" value="1"/>
</dbReference>